<dbReference type="PANTHER" id="PTHR46114:SF1">
    <property type="entry name" value="ZAD DOMAIN-CONTAINING PROTEIN"/>
    <property type="match status" value="1"/>
</dbReference>
<evidence type="ECO:0000313" key="1">
    <source>
        <dbReference type="EMBL" id="QQP55183.1"/>
    </source>
</evidence>
<sequence length="72" mass="8214">MKQFTRALDKYGRCFNYLCRAFPRLTSEKVKAGIFDGPQIRKLIRTQSSNNSRHARARRVEIVCAGGEQLPG</sequence>
<dbReference type="AlphaFoldDB" id="A0A7T8KFW8"/>
<organism evidence="1 2">
    <name type="scientific">Caligus rogercresseyi</name>
    <name type="common">Sea louse</name>
    <dbReference type="NCBI Taxonomy" id="217165"/>
    <lineage>
        <taxon>Eukaryota</taxon>
        <taxon>Metazoa</taxon>
        <taxon>Ecdysozoa</taxon>
        <taxon>Arthropoda</taxon>
        <taxon>Crustacea</taxon>
        <taxon>Multicrustacea</taxon>
        <taxon>Hexanauplia</taxon>
        <taxon>Copepoda</taxon>
        <taxon>Siphonostomatoida</taxon>
        <taxon>Caligidae</taxon>
        <taxon>Caligus</taxon>
    </lineage>
</organism>
<evidence type="ECO:0000313" key="2">
    <source>
        <dbReference type="Proteomes" id="UP000595437"/>
    </source>
</evidence>
<name>A0A7T8KFW8_CALRO</name>
<dbReference type="EMBL" id="CP045894">
    <property type="protein sequence ID" value="QQP55183.1"/>
    <property type="molecule type" value="Genomic_DNA"/>
</dbReference>
<reference evidence="2" key="1">
    <citation type="submission" date="2021-01" db="EMBL/GenBank/DDBJ databases">
        <title>Caligus Genome Assembly.</title>
        <authorList>
            <person name="Gallardo-Escarate C."/>
        </authorList>
    </citation>
    <scope>NUCLEOTIDE SEQUENCE [LARGE SCALE GENOMIC DNA]</scope>
</reference>
<dbReference type="Proteomes" id="UP000595437">
    <property type="component" value="Chromosome 5"/>
</dbReference>
<gene>
    <name evidence="1" type="ORF">FKW44_008291</name>
</gene>
<dbReference type="OrthoDB" id="8063408at2759"/>
<proteinExistence type="predicted"/>
<accession>A0A7T8KFW8</accession>
<dbReference type="PANTHER" id="PTHR46114">
    <property type="entry name" value="APPLE DOMAIN-CONTAINING PROTEIN"/>
    <property type="match status" value="1"/>
</dbReference>
<keyword evidence="2" id="KW-1185">Reference proteome</keyword>
<protein>
    <submittedName>
        <fullName evidence="1">Uncharacterized protein</fullName>
    </submittedName>
</protein>